<reference evidence="2" key="1">
    <citation type="journal article" date="2023" name="Mol. Phylogenet. Evol.">
        <title>Genome-scale phylogeny and comparative genomics of the fungal order Sordariales.</title>
        <authorList>
            <person name="Hensen N."/>
            <person name="Bonometti L."/>
            <person name="Westerberg I."/>
            <person name="Brannstrom I.O."/>
            <person name="Guillou S."/>
            <person name="Cros-Aarteil S."/>
            <person name="Calhoun S."/>
            <person name="Haridas S."/>
            <person name="Kuo A."/>
            <person name="Mondo S."/>
            <person name="Pangilinan J."/>
            <person name="Riley R."/>
            <person name="LaButti K."/>
            <person name="Andreopoulos B."/>
            <person name="Lipzen A."/>
            <person name="Chen C."/>
            <person name="Yan M."/>
            <person name="Daum C."/>
            <person name="Ng V."/>
            <person name="Clum A."/>
            <person name="Steindorff A."/>
            <person name="Ohm R.A."/>
            <person name="Martin F."/>
            <person name="Silar P."/>
            <person name="Natvig D.O."/>
            <person name="Lalanne C."/>
            <person name="Gautier V."/>
            <person name="Ament-Velasquez S.L."/>
            <person name="Kruys A."/>
            <person name="Hutchinson M.I."/>
            <person name="Powell A.J."/>
            <person name="Barry K."/>
            <person name="Miller A.N."/>
            <person name="Grigoriev I.V."/>
            <person name="Debuchy R."/>
            <person name="Gladieux P."/>
            <person name="Hiltunen Thoren M."/>
            <person name="Johannesson H."/>
        </authorList>
    </citation>
    <scope>NUCLEOTIDE SEQUENCE</scope>
    <source>
        <strain evidence="2">PSN324</strain>
    </source>
</reference>
<sequence length="208" mass="23568">MSRPRSAFLSVQQTCHHAVHKPTAQAVPNKTRPSLVRITAWWYGGTRYGYGSWFFPADVLNVGLPCLASYELRSMPAGAVREILVSQAEAGGVEPQRIRGFQQQSPRPDSVDLVTLKGAVSHAGRLMWCRVAEGELWTQWQRRFFLDQAAISNKQVPDKPRRPREISCRLGRLAMLRLHDNQQKWSTSAASKHHIESPHTFERTFPPS</sequence>
<feature type="region of interest" description="Disordered" evidence="1">
    <location>
        <begin position="185"/>
        <end position="208"/>
    </location>
</feature>
<evidence type="ECO:0000313" key="2">
    <source>
        <dbReference type="EMBL" id="KAK4459878.1"/>
    </source>
</evidence>
<accession>A0AAV9HHE7</accession>
<evidence type="ECO:0000256" key="1">
    <source>
        <dbReference type="SAM" id="MobiDB-lite"/>
    </source>
</evidence>
<proteinExistence type="predicted"/>
<organism evidence="2 3">
    <name type="scientific">Cladorrhinum samala</name>
    <dbReference type="NCBI Taxonomy" id="585594"/>
    <lineage>
        <taxon>Eukaryota</taxon>
        <taxon>Fungi</taxon>
        <taxon>Dikarya</taxon>
        <taxon>Ascomycota</taxon>
        <taxon>Pezizomycotina</taxon>
        <taxon>Sordariomycetes</taxon>
        <taxon>Sordariomycetidae</taxon>
        <taxon>Sordariales</taxon>
        <taxon>Podosporaceae</taxon>
        <taxon>Cladorrhinum</taxon>
    </lineage>
</organism>
<protein>
    <submittedName>
        <fullName evidence="2">Uncharacterized protein</fullName>
    </submittedName>
</protein>
<evidence type="ECO:0000313" key="3">
    <source>
        <dbReference type="Proteomes" id="UP001321749"/>
    </source>
</evidence>
<comment type="caution">
    <text evidence="2">The sequence shown here is derived from an EMBL/GenBank/DDBJ whole genome shotgun (WGS) entry which is preliminary data.</text>
</comment>
<dbReference type="AlphaFoldDB" id="A0AAV9HHE7"/>
<gene>
    <name evidence="2" type="ORF">QBC42DRAFT_112461</name>
</gene>
<feature type="compositionally biased region" description="Basic and acidic residues" evidence="1">
    <location>
        <begin position="193"/>
        <end position="202"/>
    </location>
</feature>
<dbReference type="Proteomes" id="UP001321749">
    <property type="component" value="Unassembled WGS sequence"/>
</dbReference>
<name>A0AAV9HHE7_9PEZI</name>
<reference evidence="2" key="2">
    <citation type="submission" date="2023-06" db="EMBL/GenBank/DDBJ databases">
        <authorList>
            <consortium name="Lawrence Berkeley National Laboratory"/>
            <person name="Mondo S.J."/>
            <person name="Hensen N."/>
            <person name="Bonometti L."/>
            <person name="Westerberg I."/>
            <person name="Brannstrom I.O."/>
            <person name="Guillou S."/>
            <person name="Cros-Aarteil S."/>
            <person name="Calhoun S."/>
            <person name="Haridas S."/>
            <person name="Kuo A."/>
            <person name="Pangilinan J."/>
            <person name="Riley R."/>
            <person name="Labutti K."/>
            <person name="Andreopoulos B."/>
            <person name="Lipzen A."/>
            <person name="Chen C."/>
            <person name="Yanf M."/>
            <person name="Daum C."/>
            <person name="Ng V."/>
            <person name="Clum A."/>
            <person name="Steindorff A."/>
            <person name="Ohm R."/>
            <person name="Martin F."/>
            <person name="Silar P."/>
            <person name="Natvig D."/>
            <person name="Lalanne C."/>
            <person name="Gautier V."/>
            <person name="Ament-Velasquez S.L."/>
            <person name="Kruys A."/>
            <person name="Hutchinson M.I."/>
            <person name="Powell A.J."/>
            <person name="Barry K."/>
            <person name="Miller A.N."/>
            <person name="Grigoriev I.V."/>
            <person name="Debuchy R."/>
            <person name="Gladieux P."/>
            <person name="Thoren M.H."/>
            <person name="Johannesson H."/>
        </authorList>
    </citation>
    <scope>NUCLEOTIDE SEQUENCE</scope>
    <source>
        <strain evidence="2">PSN324</strain>
    </source>
</reference>
<keyword evidence="3" id="KW-1185">Reference proteome</keyword>
<dbReference type="EMBL" id="MU865025">
    <property type="protein sequence ID" value="KAK4459878.1"/>
    <property type="molecule type" value="Genomic_DNA"/>
</dbReference>